<evidence type="ECO:0000256" key="2">
    <source>
        <dbReference type="ARBA" id="ARBA00023015"/>
    </source>
</evidence>
<dbReference type="Gene3D" id="3.30.730.10">
    <property type="entry name" value="AP2/ERF domain"/>
    <property type="match status" value="2"/>
</dbReference>
<dbReference type="SUPFAM" id="SSF54171">
    <property type="entry name" value="DNA-binding domain"/>
    <property type="match status" value="2"/>
</dbReference>
<dbReference type="InterPro" id="IPR016177">
    <property type="entry name" value="DNA-bd_dom_sf"/>
</dbReference>
<keyword evidence="4" id="KW-0804">Transcription</keyword>
<dbReference type="PROSITE" id="PS51032">
    <property type="entry name" value="AP2_ERF"/>
    <property type="match status" value="2"/>
</dbReference>
<evidence type="ECO:0000313" key="9">
    <source>
        <dbReference type="Proteomes" id="UP001367508"/>
    </source>
</evidence>
<feature type="domain" description="AP2/ERF" evidence="7">
    <location>
        <begin position="17"/>
        <end position="76"/>
    </location>
</feature>
<keyword evidence="2" id="KW-0805">Transcription regulation</keyword>
<evidence type="ECO:0000256" key="4">
    <source>
        <dbReference type="ARBA" id="ARBA00023163"/>
    </source>
</evidence>
<dbReference type="CDD" id="cd00018">
    <property type="entry name" value="AP2"/>
    <property type="match status" value="1"/>
</dbReference>
<keyword evidence="5" id="KW-0539">Nucleus</keyword>
<dbReference type="PANTHER" id="PTHR32467:SF241">
    <property type="entry name" value="OS01G0899800 PROTEIN"/>
    <property type="match status" value="1"/>
</dbReference>
<dbReference type="GO" id="GO:0003677">
    <property type="term" value="F:DNA binding"/>
    <property type="evidence" value="ECO:0007669"/>
    <property type="project" value="UniProtKB-KW"/>
</dbReference>
<evidence type="ECO:0000256" key="6">
    <source>
        <dbReference type="SAM" id="MobiDB-lite"/>
    </source>
</evidence>
<comment type="subcellular location">
    <subcellularLocation>
        <location evidence="1">Nucleus</location>
    </subcellularLocation>
</comment>
<evidence type="ECO:0000256" key="3">
    <source>
        <dbReference type="ARBA" id="ARBA00023125"/>
    </source>
</evidence>
<feature type="region of interest" description="Disordered" evidence="6">
    <location>
        <begin position="1"/>
        <end position="20"/>
    </location>
</feature>
<evidence type="ECO:0000313" key="8">
    <source>
        <dbReference type="EMBL" id="KAK7336599.1"/>
    </source>
</evidence>
<gene>
    <name evidence="8" type="ORF">VNO77_17145</name>
</gene>
<keyword evidence="9" id="KW-1185">Reference proteome</keyword>
<dbReference type="GO" id="GO:0003700">
    <property type="term" value="F:DNA-binding transcription factor activity"/>
    <property type="evidence" value="ECO:0007669"/>
    <property type="project" value="InterPro"/>
</dbReference>
<feature type="domain" description="AP2/ERF" evidence="7">
    <location>
        <begin position="112"/>
        <end position="170"/>
    </location>
</feature>
<dbReference type="PANTHER" id="PTHR32467">
    <property type="entry name" value="AP2-LIKE ETHYLENE-RESPONSIVE TRANSCRIPTION FACTOR"/>
    <property type="match status" value="1"/>
</dbReference>
<evidence type="ECO:0000259" key="7">
    <source>
        <dbReference type="PROSITE" id="PS51032"/>
    </source>
</evidence>
<dbReference type="AlphaFoldDB" id="A0AAN9LIJ0"/>
<dbReference type="InterPro" id="IPR036955">
    <property type="entry name" value="AP2/ERF_dom_sf"/>
</dbReference>
<organism evidence="8 9">
    <name type="scientific">Canavalia gladiata</name>
    <name type="common">Sword bean</name>
    <name type="synonym">Dolichos gladiatus</name>
    <dbReference type="NCBI Taxonomy" id="3824"/>
    <lineage>
        <taxon>Eukaryota</taxon>
        <taxon>Viridiplantae</taxon>
        <taxon>Streptophyta</taxon>
        <taxon>Embryophyta</taxon>
        <taxon>Tracheophyta</taxon>
        <taxon>Spermatophyta</taxon>
        <taxon>Magnoliopsida</taxon>
        <taxon>eudicotyledons</taxon>
        <taxon>Gunneridae</taxon>
        <taxon>Pentapetalae</taxon>
        <taxon>rosids</taxon>
        <taxon>fabids</taxon>
        <taxon>Fabales</taxon>
        <taxon>Fabaceae</taxon>
        <taxon>Papilionoideae</taxon>
        <taxon>50 kb inversion clade</taxon>
        <taxon>NPAAA clade</taxon>
        <taxon>indigoferoid/millettioid clade</taxon>
        <taxon>Phaseoleae</taxon>
        <taxon>Canavalia</taxon>
    </lineage>
</organism>
<name>A0AAN9LIJ0_CANGL</name>
<protein>
    <recommendedName>
        <fullName evidence="7">AP2/ERF domain-containing protein</fullName>
    </recommendedName>
</protein>
<comment type="caution">
    <text evidence="8">The sequence shown here is derived from an EMBL/GenBank/DDBJ whole genome shotgun (WGS) entry which is preliminary data.</text>
</comment>
<accession>A0AAN9LIJ0</accession>
<dbReference type="Proteomes" id="UP001367508">
    <property type="component" value="Unassembled WGS sequence"/>
</dbReference>
<sequence length="187" mass="20964">MSSSSTDAASDSKASQKYEGVEKMKDKLKYRGFVRDTDHNTGVERTSEFDKEEEAARAHDLMALKLQGSSAKTNFPESKYQHTLKVIADMTQMEALDMIRSLSISITKYISTYRGVISRDVSTGKWQAFGIGEATNRYSLGTFDIEEEAAKAFDVESIRLKGHKAVTNFSIDNYNVDDIVKAKHVKK</sequence>
<evidence type="ECO:0000256" key="1">
    <source>
        <dbReference type="ARBA" id="ARBA00004123"/>
    </source>
</evidence>
<dbReference type="InterPro" id="IPR001471">
    <property type="entry name" value="AP2/ERF_dom"/>
</dbReference>
<evidence type="ECO:0000256" key="5">
    <source>
        <dbReference type="ARBA" id="ARBA00023242"/>
    </source>
</evidence>
<feature type="compositionally biased region" description="Low complexity" evidence="6">
    <location>
        <begin position="1"/>
        <end position="13"/>
    </location>
</feature>
<dbReference type="SMART" id="SM00380">
    <property type="entry name" value="AP2"/>
    <property type="match status" value="2"/>
</dbReference>
<dbReference type="GO" id="GO:0005634">
    <property type="term" value="C:nucleus"/>
    <property type="evidence" value="ECO:0007669"/>
    <property type="project" value="UniProtKB-SubCell"/>
</dbReference>
<keyword evidence="3" id="KW-0238">DNA-binding</keyword>
<dbReference type="EMBL" id="JAYMYQ010000004">
    <property type="protein sequence ID" value="KAK7336599.1"/>
    <property type="molecule type" value="Genomic_DNA"/>
</dbReference>
<reference evidence="8 9" key="1">
    <citation type="submission" date="2024-01" db="EMBL/GenBank/DDBJ databases">
        <title>The genomes of 5 underutilized Papilionoideae crops provide insights into root nodulation and disease resistanc.</title>
        <authorList>
            <person name="Jiang F."/>
        </authorList>
    </citation>
    <scope>NUCLEOTIDE SEQUENCE [LARGE SCALE GENOMIC DNA]</scope>
    <source>
        <strain evidence="8">LVBAO_FW01</strain>
        <tissue evidence="8">Leaves</tissue>
    </source>
</reference>
<proteinExistence type="predicted"/>